<dbReference type="PANTHER" id="PTHR12598:SF0">
    <property type="entry name" value="COPPER HOMEOSTASIS PROTEIN CUTC HOMOLOG"/>
    <property type="match status" value="1"/>
</dbReference>
<dbReference type="InterPro" id="IPR005627">
    <property type="entry name" value="CutC-like"/>
</dbReference>
<gene>
    <name evidence="3" type="primary">cutC</name>
    <name evidence="4" type="ORF">IV81_GL001644</name>
</gene>
<dbReference type="RefSeq" id="WP_057802658.1">
    <property type="nucleotide sequence ID" value="NZ_JQBX01000008.1"/>
</dbReference>
<comment type="caution">
    <text evidence="3">Once thought to be involved in copper homeostasis, experiments in E.coli have shown this is not the case.</text>
</comment>
<evidence type="ECO:0000313" key="4">
    <source>
        <dbReference type="EMBL" id="KRN94003.1"/>
    </source>
</evidence>
<protein>
    <recommendedName>
        <fullName evidence="3">PF03932 family protein CutC</fullName>
    </recommendedName>
</protein>
<dbReference type="PANTHER" id="PTHR12598">
    <property type="entry name" value="COPPER HOMEOSTASIS PROTEIN CUTC"/>
    <property type="match status" value="1"/>
</dbReference>
<dbReference type="Pfam" id="PF03932">
    <property type="entry name" value="CutC"/>
    <property type="match status" value="1"/>
</dbReference>
<keyword evidence="5" id="KW-1185">Reference proteome</keyword>
<evidence type="ECO:0000256" key="1">
    <source>
        <dbReference type="ARBA" id="ARBA00007768"/>
    </source>
</evidence>
<dbReference type="STRING" id="331679.IV81_GL001644"/>
<dbReference type="HAMAP" id="MF_00795">
    <property type="entry name" value="CutC"/>
    <property type="match status" value="1"/>
</dbReference>
<sequence>MFKEIPVENFTDIPTLIAQGANRIELCDNLAVGGTTVSRGVMAESQKYASEHNIPIMAMIRPRGGDFVYNDTELKIMESDLFQAQELGVDGVVFGALNDNGTIDEDAMEQLIGASNGMQITFHMAFDAIPLNNQPDSIDWLVEHGVDRILTHGGPLSSSIDTTLDQIKKTINYAKNRIIILPGGGITRQNAEQIQNKLSVHELHGSKLI</sequence>
<comment type="caution">
    <text evidence="4">The sequence shown here is derived from an EMBL/GenBank/DDBJ whole genome shotgun (WGS) entry which is preliminary data.</text>
</comment>
<dbReference type="Gene3D" id="3.20.20.380">
    <property type="entry name" value="Copper homeostasis (CutC) domain"/>
    <property type="match status" value="1"/>
</dbReference>
<evidence type="ECO:0000256" key="3">
    <source>
        <dbReference type="HAMAP-Rule" id="MF_00795"/>
    </source>
</evidence>
<reference evidence="4 5" key="1">
    <citation type="journal article" date="2015" name="Genome Announc.">
        <title>Expanding the biotechnology potential of lactobacilli through comparative genomics of 213 strains and associated genera.</title>
        <authorList>
            <person name="Sun Z."/>
            <person name="Harris H.M."/>
            <person name="McCann A."/>
            <person name="Guo C."/>
            <person name="Argimon S."/>
            <person name="Zhang W."/>
            <person name="Yang X."/>
            <person name="Jeffery I.B."/>
            <person name="Cooney J.C."/>
            <person name="Kagawa T.F."/>
            <person name="Liu W."/>
            <person name="Song Y."/>
            <person name="Salvetti E."/>
            <person name="Wrobel A."/>
            <person name="Rasinkangas P."/>
            <person name="Parkhill J."/>
            <person name="Rea M.C."/>
            <person name="O'Sullivan O."/>
            <person name="Ritari J."/>
            <person name="Douillard F.P."/>
            <person name="Paul Ross R."/>
            <person name="Yang R."/>
            <person name="Briner A.E."/>
            <person name="Felis G.E."/>
            <person name="de Vos W.M."/>
            <person name="Barrangou R."/>
            <person name="Klaenhammer T.R."/>
            <person name="Caufield P.W."/>
            <person name="Cui Y."/>
            <person name="Zhang H."/>
            <person name="O'Toole P.W."/>
        </authorList>
    </citation>
    <scope>NUCLEOTIDE SEQUENCE [LARGE SCALE GENOMIC DNA]</scope>
    <source>
        <strain evidence="4 5">DSM 18001</strain>
    </source>
</reference>
<comment type="similarity">
    <text evidence="1 3">Belongs to the CutC family.</text>
</comment>
<evidence type="ECO:0000256" key="2">
    <source>
        <dbReference type="ARBA" id="ARBA00022490"/>
    </source>
</evidence>
<dbReference type="EMBL" id="JQBX01000008">
    <property type="protein sequence ID" value="KRN94003.1"/>
    <property type="molecule type" value="Genomic_DNA"/>
</dbReference>
<dbReference type="FunFam" id="3.20.20.380:FF:000003">
    <property type="entry name" value="Copper homeostasis protein CutC"/>
    <property type="match status" value="1"/>
</dbReference>
<evidence type="ECO:0000313" key="5">
    <source>
        <dbReference type="Proteomes" id="UP000051859"/>
    </source>
</evidence>
<accession>A0A0R2KWS2</accession>
<dbReference type="GO" id="GO:0005737">
    <property type="term" value="C:cytoplasm"/>
    <property type="evidence" value="ECO:0007669"/>
    <property type="project" value="UniProtKB-SubCell"/>
</dbReference>
<name>A0A0R2KWS2_9LACO</name>
<dbReference type="Proteomes" id="UP000051859">
    <property type="component" value="Unassembled WGS sequence"/>
</dbReference>
<dbReference type="AlphaFoldDB" id="A0A0R2KWS2"/>
<comment type="subcellular location">
    <subcellularLocation>
        <location evidence="3">Cytoplasm</location>
    </subcellularLocation>
</comment>
<organism evidence="4 5">
    <name type="scientific">Pediococcus stilesii</name>
    <dbReference type="NCBI Taxonomy" id="331679"/>
    <lineage>
        <taxon>Bacteria</taxon>
        <taxon>Bacillati</taxon>
        <taxon>Bacillota</taxon>
        <taxon>Bacilli</taxon>
        <taxon>Lactobacillales</taxon>
        <taxon>Lactobacillaceae</taxon>
        <taxon>Pediococcus</taxon>
    </lineage>
</organism>
<dbReference type="PATRIC" id="fig|331679.3.peg.1680"/>
<proteinExistence type="inferred from homology"/>
<dbReference type="GO" id="GO:0005507">
    <property type="term" value="F:copper ion binding"/>
    <property type="evidence" value="ECO:0007669"/>
    <property type="project" value="TreeGrafter"/>
</dbReference>
<dbReference type="InterPro" id="IPR036822">
    <property type="entry name" value="CutC-like_dom_sf"/>
</dbReference>
<dbReference type="SUPFAM" id="SSF110395">
    <property type="entry name" value="CutC-like"/>
    <property type="match status" value="1"/>
</dbReference>
<keyword evidence="2 3" id="KW-0963">Cytoplasm</keyword>